<evidence type="ECO:0000256" key="9">
    <source>
        <dbReference type="ARBA" id="ARBA00049563"/>
    </source>
</evidence>
<evidence type="ECO:0000256" key="11">
    <source>
        <dbReference type="RuleBase" id="RU003783"/>
    </source>
</evidence>
<evidence type="ECO:0000256" key="2">
    <source>
        <dbReference type="ARBA" id="ARBA00003213"/>
    </source>
</evidence>
<feature type="region of interest" description="Interaction with substrate tRNA" evidence="10">
    <location>
        <begin position="45"/>
        <end position="48"/>
    </location>
</feature>
<dbReference type="PANTHER" id="PTHR11088">
    <property type="entry name" value="TRNA DIMETHYLALLYLTRANSFERASE"/>
    <property type="match status" value="1"/>
</dbReference>
<reference evidence="14 15" key="1">
    <citation type="submission" date="2019-04" db="EMBL/GenBank/DDBJ databases">
        <title>Geobacter oryzae sp. nov., ferric-reducing bacteria isolated from paddy soil.</title>
        <authorList>
            <person name="Xu Z."/>
            <person name="Masuda Y."/>
            <person name="Itoh H."/>
            <person name="Senoo K."/>
        </authorList>
    </citation>
    <scope>NUCLEOTIDE SEQUENCE [LARGE SCALE GENOMIC DNA]</scope>
    <source>
        <strain evidence="14 15">Red111</strain>
    </source>
</reference>
<evidence type="ECO:0000256" key="13">
    <source>
        <dbReference type="RuleBase" id="RU003785"/>
    </source>
</evidence>
<dbReference type="SUPFAM" id="SSF52540">
    <property type="entry name" value="P-loop containing nucleoside triphosphate hydrolases"/>
    <property type="match status" value="2"/>
</dbReference>
<dbReference type="Gene3D" id="1.10.287.890">
    <property type="entry name" value="Crystal structure of tRNA isopentenylpyrophosphate transferase (bh2366) domain"/>
    <property type="match status" value="1"/>
</dbReference>
<dbReference type="GO" id="GO:0052381">
    <property type="term" value="F:tRNA dimethylallyltransferase activity"/>
    <property type="evidence" value="ECO:0007669"/>
    <property type="project" value="UniProtKB-UniRule"/>
</dbReference>
<dbReference type="Pfam" id="PF01715">
    <property type="entry name" value="IPPT"/>
    <property type="match status" value="1"/>
</dbReference>
<dbReference type="EC" id="2.5.1.75" evidence="10"/>
<keyword evidence="4 10" id="KW-0808">Transferase</keyword>
<accession>A0A4V3NZ73</accession>
<dbReference type="InterPro" id="IPR039657">
    <property type="entry name" value="Dimethylallyltransferase"/>
</dbReference>
<protein>
    <recommendedName>
        <fullName evidence="10">tRNA dimethylallyltransferase</fullName>
        <ecNumber evidence="10">2.5.1.75</ecNumber>
    </recommendedName>
    <alternativeName>
        <fullName evidence="10">Dimethylallyl diphosphate:tRNA dimethylallyltransferase</fullName>
        <shortName evidence="10">DMAPP:tRNA dimethylallyltransferase</shortName>
        <shortName evidence="10">DMATase</shortName>
    </alternativeName>
    <alternativeName>
        <fullName evidence="10">Isopentenyl-diphosphate:tRNA isopentenyltransferase</fullName>
        <shortName evidence="10">IPP transferase</shortName>
        <shortName evidence="10">IPPT</shortName>
        <shortName evidence="10">IPTase</shortName>
    </alternativeName>
</protein>
<dbReference type="Proteomes" id="UP000306416">
    <property type="component" value="Unassembled WGS sequence"/>
</dbReference>
<dbReference type="InterPro" id="IPR018022">
    <property type="entry name" value="IPT"/>
</dbReference>
<evidence type="ECO:0000256" key="4">
    <source>
        <dbReference type="ARBA" id="ARBA00022679"/>
    </source>
</evidence>
<dbReference type="HAMAP" id="MF_00185">
    <property type="entry name" value="IPP_trans"/>
    <property type="match status" value="1"/>
</dbReference>
<dbReference type="GO" id="GO:0006400">
    <property type="term" value="P:tRNA modification"/>
    <property type="evidence" value="ECO:0007669"/>
    <property type="project" value="TreeGrafter"/>
</dbReference>
<evidence type="ECO:0000256" key="12">
    <source>
        <dbReference type="RuleBase" id="RU003784"/>
    </source>
</evidence>
<comment type="catalytic activity">
    <reaction evidence="9 10 11">
        <text>adenosine(37) in tRNA + dimethylallyl diphosphate = N(6)-dimethylallyladenosine(37) in tRNA + diphosphate</text>
        <dbReference type="Rhea" id="RHEA:26482"/>
        <dbReference type="Rhea" id="RHEA-COMP:10162"/>
        <dbReference type="Rhea" id="RHEA-COMP:10375"/>
        <dbReference type="ChEBI" id="CHEBI:33019"/>
        <dbReference type="ChEBI" id="CHEBI:57623"/>
        <dbReference type="ChEBI" id="CHEBI:74411"/>
        <dbReference type="ChEBI" id="CHEBI:74415"/>
        <dbReference type="EC" id="2.5.1.75"/>
    </reaction>
</comment>
<dbReference type="EMBL" id="SRSC01000004">
    <property type="protein sequence ID" value="TGU70572.1"/>
    <property type="molecule type" value="Genomic_DNA"/>
</dbReference>
<evidence type="ECO:0000256" key="3">
    <source>
        <dbReference type="ARBA" id="ARBA00005842"/>
    </source>
</evidence>
<feature type="site" description="Interaction with substrate tRNA" evidence="10">
    <location>
        <position position="133"/>
    </location>
</feature>
<comment type="caution">
    <text evidence="10">Lacks conserved residue(s) required for the propagation of feature annotation.</text>
</comment>
<evidence type="ECO:0000256" key="1">
    <source>
        <dbReference type="ARBA" id="ARBA00001946"/>
    </source>
</evidence>
<evidence type="ECO:0000256" key="5">
    <source>
        <dbReference type="ARBA" id="ARBA00022694"/>
    </source>
</evidence>
<sequence>MTGSGSSKTPGRHNLLVILGATASGKTRLGVQLADRFDGEIISADSRQVYRGMDIGTGKDLHEYEGIPYHLIDVAPPGSEFNLFQFQRHFLACFAEISERGKLPILVGGSGMYLDCVLRGYRLAEVPENPELREELLPLSMEDLAERLARATPTLHNTTDLTERSRLVRAIEIAEHNGEASEPWPDIVPFTIGIRWDRAMIRERITRRLKERMEAGMIDEVRRLHEAGTSWERLEFYGLEYRYLARHLKGELSRNDMFQKLNAAIHDFAKKQENWFKKMQSRGTEINWIEGAGDPLNEALELLQNRFEQG</sequence>
<comment type="cofactor">
    <cofactor evidence="1 10">
        <name>Mg(2+)</name>
        <dbReference type="ChEBI" id="CHEBI:18420"/>
    </cofactor>
</comment>
<comment type="function">
    <text evidence="2 10 12">Catalyzes the transfer of a dimethylallyl group onto the adenine at position 37 in tRNAs that read codons beginning with uridine, leading to the formation of N6-(dimethylallyl)adenosine (i(6)A).</text>
</comment>
<dbReference type="NCBIfam" id="TIGR00174">
    <property type="entry name" value="miaA"/>
    <property type="match status" value="1"/>
</dbReference>
<proteinExistence type="inferred from homology"/>
<keyword evidence="5 10" id="KW-0819">tRNA processing</keyword>
<dbReference type="RefSeq" id="WP_135871725.1">
    <property type="nucleotide sequence ID" value="NZ_SRSC01000004.1"/>
</dbReference>
<organism evidence="14 15">
    <name type="scientific">Geomonas terrae</name>
    <dbReference type="NCBI Taxonomy" id="2562681"/>
    <lineage>
        <taxon>Bacteria</taxon>
        <taxon>Pseudomonadati</taxon>
        <taxon>Thermodesulfobacteriota</taxon>
        <taxon>Desulfuromonadia</taxon>
        <taxon>Geobacterales</taxon>
        <taxon>Geobacteraceae</taxon>
        <taxon>Geomonas</taxon>
    </lineage>
</organism>
<feature type="site" description="Interaction with substrate tRNA" evidence="10">
    <location>
        <position position="110"/>
    </location>
</feature>
<evidence type="ECO:0000256" key="10">
    <source>
        <dbReference type="HAMAP-Rule" id="MF_00185"/>
    </source>
</evidence>
<evidence type="ECO:0000313" key="14">
    <source>
        <dbReference type="EMBL" id="TGU70572.1"/>
    </source>
</evidence>
<keyword evidence="6 10" id="KW-0547">Nucleotide-binding</keyword>
<dbReference type="PANTHER" id="PTHR11088:SF60">
    <property type="entry name" value="TRNA DIMETHYLALLYLTRANSFERASE"/>
    <property type="match status" value="1"/>
</dbReference>
<evidence type="ECO:0000256" key="8">
    <source>
        <dbReference type="ARBA" id="ARBA00022842"/>
    </source>
</evidence>
<comment type="caution">
    <text evidence="14">The sequence shown here is derived from an EMBL/GenBank/DDBJ whole genome shotgun (WGS) entry which is preliminary data.</text>
</comment>
<gene>
    <name evidence="10 14" type="primary">miaA</name>
    <name evidence="14" type="ORF">E4633_16345</name>
</gene>
<feature type="binding site" evidence="10">
    <location>
        <begin position="20"/>
        <end position="27"/>
    </location>
    <ligand>
        <name>ATP</name>
        <dbReference type="ChEBI" id="CHEBI:30616"/>
    </ligand>
</feature>
<evidence type="ECO:0000256" key="6">
    <source>
        <dbReference type="ARBA" id="ARBA00022741"/>
    </source>
</evidence>
<dbReference type="AlphaFoldDB" id="A0A4V3NZ73"/>
<dbReference type="InterPro" id="IPR027417">
    <property type="entry name" value="P-loop_NTPase"/>
</dbReference>
<evidence type="ECO:0000313" key="15">
    <source>
        <dbReference type="Proteomes" id="UP000306416"/>
    </source>
</evidence>
<comment type="similarity">
    <text evidence="3 10 13">Belongs to the IPP transferase family.</text>
</comment>
<feature type="binding site" evidence="10">
    <location>
        <begin position="22"/>
        <end position="27"/>
    </location>
    <ligand>
        <name>substrate</name>
    </ligand>
</feature>
<keyword evidence="8 10" id="KW-0460">Magnesium</keyword>
<keyword evidence="15" id="KW-1185">Reference proteome</keyword>
<keyword evidence="7 10" id="KW-0067">ATP-binding</keyword>
<dbReference type="Gene3D" id="3.40.50.300">
    <property type="entry name" value="P-loop containing nucleotide triphosphate hydrolases"/>
    <property type="match status" value="1"/>
</dbReference>
<dbReference type="GO" id="GO:0005524">
    <property type="term" value="F:ATP binding"/>
    <property type="evidence" value="ECO:0007669"/>
    <property type="project" value="UniProtKB-UniRule"/>
</dbReference>
<comment type="subunit">
    <text evidence="10">Monomer.</text>
</comment>
<name>A0A4V3NZ73_9BACT</name>
<evidence type="ECO:0000256" key="7">
    <source>
        <dbReference type="ARBA" id="ARBA00022840"/>
    </source>
</evidence>